<evidence type="ECO:0000256" key="1">
    <source>
        <dbReference type="ARBA" id="ARBA00005350"/>
    </source>
</evidence>
<dbReference type="InterPro" id="IPR005552">
    <property type="entry name" value="Scramblase"/>
</dbReference>
<dbReference type="STRING" id="1408657.A0A0W4ZVF8"/>
<dbReference type="VEuPathDB" id="FungiDB:T551_00437"/>
<evidence type="ECO:0000313" key="5">
    <source>
        <dbReference type="Proteomes" id="UP000053447"/>
    </source>
</evidence>
<keyword evidence="5" id="KW-1185">Reference proteome</keyword>
<feature type="region of interest" description="Disordered" evidence="3">
    <location>
        <begin position="334"/>
        <end position="409"/>
    </location>
</feature>
<comment type="caution">
    <text evidence="4">The sequence shown here is derived from an EMBL/GenBank/DDBJ whole genome shotgun (WGS) entry which is preliminary data.</text>
</comment>
<dbReference type="OrthoDB" id="191150at2759"/>
<dbReference type="RefSeq" id="XP_018231039.1">
    <property type="nucleotide sequence ID" value="XM_018372703.1"/>
</dbReference>
<dbReference type="PANTHER" id="PTHR23248:SF9">
    <property type="entry name" value="PHOSPHOLIPID SCRAMBLASE"/>
    <property type="match status" value="1"/>
</dbReference>
<dbReference type="AlphaFoldDB" id="A0A0W4ZVF8"/>
<dbReference type="Proteomes" id="UP000053447">
    <property type="component" value="Unassembled WGS sequence"/>
</dbReference>
<dbReference type="GO" id="GO:0017128">
    <property type="term" value="F:phospholipid scramblase activity"/>
    <property type="evidence" value="ECO:0007669"/>
    <property type="project" value="InterPro"/>
</dbReference>
<evidence type="ECO:0000313" key="4">
    <source>
        <dbReference type="EMBL" id="KTW32347.1"/>
    </source>
</evidence>
<protein>
    <recommendedName>
        <fullName evidence="2">Phospholipid scramblase</fullName>
    </recommendedName>
</protein>
<dbReference type="SUPFAM" id="SSF54518">
    <property type="entry name" value="Tubby C-terminal domain-like"/>
    <property type="match status" value="1"/>
</dbReference>
<organism evidence="4 5">
    <name type="scientific">Pneumocystis jirovecii (strain RU7)</name>
    <name type="common">Human pneumocystis pneumonia agent</name>
    <dbReference type="NCBI Taxonomy" id="1408657"/>
    <lineage>
        <taxon>Eukaryota</taxon>
        <taxon>Fungi</taxon>
        <taxon>Dikarya</taxon>
        <taxon>Ascomycota</taxon>
        <taxon>Taphrinomycotina</taxon>
        <taxon>Pneumocystomycetes</taxon>
        <taxon>Pneumocystaceae</taxon>
        <taxon>Pneumocystis</taxon>
    </lineage>
</organism>
<sequence length="409" mass="46400">MICLVRLKNSKTSVFRAQTYSVRASPSRILPRFRNSRLNPLYRARFEQSEKTPIVKPTQAEVRLPDDPKGILPHTQTLLGIFGNSALVIERKMEMMNVFFGFEQANKYVIMDSCGKHVGYIAETGGQSLTKMLARQVFRTHRSFKAHILDREGNEVLLIERPFSLVNSTIRIVDTMNNANHVVGEVRQQWHAWRRKYNLFLKRDDTFSQFAYIDEPLFSWDFSLMDQDGQLIGSVNRNFMGLLREMFTDTGNYVLRMDSVSSQTNDTAVDSKQLVNNQKNVVPLSNRGLTLDERAVILATAISIDFDYFSKLSKSGTGIGSFLPLWFPVFGGGTSDSSTEDSNQAPASQDQDTHVSSDETAKAEDTGKNWWDLQPSNDVWGEGDNDPWNNANQDAEDNASWGDFFEEDD</sequence>
<dbReference type="EMBL" id="LFWA01000002">
    <property type="protein sequence ID" value="KTW32347.1"/>
    <property type="molecule type" value="Genomic_DNA"/>
</dbReference>
<dbReference type="Pfam" id="PF03803">
    <property type="entry name" value="Scramblase"/>
    <property type="match status" value="1"/>
</dbReference>
<name>A0A0W4ZVF8_PNEJ7</name>
<evidence type="ECO:0000256" key="2">
    <source>
        <dbReference type="RuleBase" id="RU363116"/>
    </source>
</evidence>
<reference evidence="5" key="1">
    <citation type="journal article" date="2016" name="Nat. Commun.">
        <title>Genome analysis of three Pneumocystis species reveals adaptation mechanisms to life exclusively in mammalian hosts.</title>
        <authorList>
            <person name="Ma L."/>
            <person name="Chen Z."/>
            <person name="Huang D.W."/>
            <person name="Kutty G."/>
            <person name="Ishihara M."/>
            <person name="Wang H."/>
            <person name="Abouelleil A."/>
            <person name="Bishop L."/>
            <person name="Davey E."/>
            <person name="Deng R."/>
            <person name="Deng X."/>
            <person name="Fan L."/>
            <person name="Fantoni G."/>
            <person name="Fitzgerald M."/>
            <person name="Gogineni E."/>
            <person name="Goldberg J.M."/>
            <person name="Handley G."/>
            <person name="Hu X."/>
            <person name="Huber C."/>
            <person name="Jiao X."/>
            <person name="Jones K."/>
            <person name="Levin J.Z."/>
            <person name="Liu Y."/>
            <person name="Macdonald P."/>
            <person name="Melnikov A."/>
            <person name="Raley C."/>
            <person name="Sassi M."/>
            <person name="Sherman B.T."/>
            <person name="Song X."/>
            <person name="Sykes S."/>
            <person name="Tran B."/>
            <person name="Walsh L."/>
            <person name="Xia Y."/>
            <person name="Yang J."/>
            <person name="Young S."/>
            <person name="Zeng Q."/>
            <person name="Zheng X."/>
            <person name="Stephens R."/>
            <person name="Nusbaum C."/>
            <person name="Birren B.W."/>
            <person name="Azadi P."/>
            <person name="Lempicki R.A."/>
            <person name="Cuomo C.A."/>
            <person name="Kovacs J.A."/>
        </authorList>
    </citation>
    <scope>NUCLEOTIDE SEQUENCE [LARGE SCALE GENOMIC DNA]</scope>
    <source>
        <strain evidence="5">RU7</strain>
    </source>
</reference>
<comment type="similarity">
    <text evidence="1 2">Belongs to the phospholipid scramblase family.</text>
</comment>
<evidence type="ECO:0000256" key="3">
    <source>
        <dbReference type="SAM" id="MobiDB-lite"/>
    </source>
</evidence>
<proteinExistence type="inferred from homology"/>
<gene>
    <name evidence="4" type="ORF">T551_00437</name>
</gene>
<dbReference type="eggNOG" id="KOG0621">
    <property type="taxonomic scope" value="Eukaryota"/>
</dbReference>
<accession>A0A0W4ZVF8</accession>
<dbReference type="GeneID" id="28938958"/>
<dbReference type="GO" id="GO:0005886">
    <property type="term" value="C:plasma membrane"/>
    <property type="evidence" value="ECO:0007669"/>
    <property type="project" value="TreeGrafter"/>
</dbReference>
<dbReference type="PANTHER" id="PTHR23248">
    <property type="entry name" value="PHOSPHOLIPID SCRAMBLASE-RELATED"/>
    <property type="match status" value="1"/>
</dbReference>
<dbReference type="InterPro" id="IPR025659">
    <property type="entry name" value="Tubby-like_C"/>
</dbReference>
<feature type="compositionally biased region" description="Basic and acidic residues" evidence="3">
    <location>
        <begin position="351"/>
        <end position="367"/>
    </location>
</feature>